<feature type="chain" id="PRO_5034085302" evidence="2">
    <location>
        <begin position="27"/>
        <end position="119"/>
    </location>
</feature>
<protein>
    <submittedName>
        <fullName evidence="3">Uncharacterized protein</fullName>
    </submittedName>
</protein>
<reference evidence="3" key="2">
    <citation type="submission" date="2025-09" db="UniProtKB">
        <authorList>
            <consortium name="Ensembl"/>
        </authorList>
    </citation>
    <scope>IDENTIFICATION</scope>
</reference>
<evidence type="ECO:0000256" key="2">
    <source>
        <dbReference type="SAM" id="SignalP"/>
    </source>
</evidence>
<evidence type="ECO:0000313" key="3">
    <source>
        <dbReference type="Ensembl" id="ENSABRP00000021206.1"/>
    </source>
</evidence>
<evidence type="ECO:0000256" key="1">
    <source>
        <dbReference type="SAM" id="MobiDB-lite"/>
    </source>
</evidence>
<feature type="signal peptide" evidence="2">
    <location>
        <begin position="1"/>
        <end position="26"/>
    </location>
</feature>
<sequence>LKLPVGCLASCLTSPVFFLISSTVLAAGKNDSFQTISAASCSSFQPGREPASTDSDSLEGTSRCSPGPEPTLIYPTFCPSKGKGETLAANTEGILCSWKRGPPDTRRAKACPVFQNTFR</sequence>
<keyword evidence="4" id="KW-1185">Reference proteome</keyword>
<feature type="region of interest" description="Disordered" evidence="1">
    <location>
        <begin position="42"/>
        <end position="68"/>
    </location>
</feature>
<dbReference type="Ensembl" id="ENSABRT00000029835.1">
    <property type="protein sequence ID" value="ENSABRP00000021206.1"/>
    <property type="gene ID" value="ENSABRG00000018015.1"/>
</dbReference>
<reference evidence="3" key="1">
    <citation type="submission" date="2025-08" db="UniProtKB">
        <authorList>
            <consortium name="Ensembl"/>
        </authorList>
    </citation>
    <scope>IDENTIFICATION</scope>
</reference>
<dbReference type="AlphaFoldDB" id="A0A8B9CKI6"/>
<accession>A0A8B9CKI6</accession>
<feature type="compositionally biased region" description="Polar residues" evidence="1">
    <location>
        <begin position="52"/>
        <end position="64"/>
    </location>
</feature>
<keyword evidence="2" id="KW-0732">Signal</keyword>
<organism evidence="3 4">
    <name type="scientific">Anser brachyrhynchus</name>
    <name type="common">Pink-footed goose</name>
    <dbReference type="NCBI Taxonomy" id="132585"/>
    <lineage>
        <taxon>Eukaryota</taxon>
        <taxon>Metazoa</taxon>
        <taxon>Chordata</taxon>
        <taxon>Craniata</taxon>
        <taxon>Vertebrata</taxon>
        <taxon>Euteleostomi</taxon>
        <taxon>Archelosauria</taxon>
        <taxon>Archosauria</taxon>
        <taxon>Dinosauria</taxon>
        <taxon>Saurischia</taxon>
        <taxon>Theropoda</taxon>
        <taxon>Coelurosauria</taxon>
        <taxon>Aves</taxon>
        <taxon>Neognathae</taxon>
        <taxon>Galloanserae</taxon>
        <taxon>Anseriformes</taxon>
        <taxon>Anatidae</taxon>
        <taxon>Anserinae</taxon>
        <taxon>Anser</taxon>
    </lineage>
</organism>
<dbReference type="Proteomes" id="UP000694426">
    <property type="component" value="Unplaced"/>
</dbReference>
<proteinExistence type="predicted"/>
<name>A0A8B9CKI6_9AVES</name>
<evidence type="ECO:0000313" key="4">
    <source>
        <dbReference type="Proteomes" id="UP000694426"/>
    </source>
</evidence>